<dbReference type="eggNOG" id="KOG2534">
    <property type="taxonomic scope" value="Eukaryota"/>
</dbReference>
<evidence type="ECO:0000256" key="1">
    <source>
        <dbReference type="ARBA" id="ARBA00001936"/>
    </source>
</evidence>
<dbReference type="CDD" id="cd00141">
    <property type="entry name" value="NT_POLXc"/>
    <property type="match status" value="1"/>
</dbReference>
<comment type="catalytic activity">
    <reaction evidence="14">
        <text>DNA(n) + a 2'-deoxyribonucleoside 5'-triphosphate = DNA(n+1) + diphosphate</text>
        <dbReference type="Rhea" id="RHEA:22508"/>
        <dbReference type="Rhea" id="RHEA-COMP:17339"/>
        <dbReference type="Rhea" id="RHEA-COMP:17340"/>
        <dbReference type="ChEBI" id="CHEBI:33019"/>
        <dbReference type="ChEBI" id="CHEBI:61560"/>
        <dbReference type="ChEBI" id="CHEBI:173112"/>
        <dbReference type="EC" id="2.7.7.7"/>
    </reaction>
</comment>
<dbReference type="STRING" id="2880.D7G2F7"/>
<keyword evidence="15" id="KW-0175">Coiled coil</keyword>
<dbReference type="GO" id="GO:0016829">
    <property type="term" value="F:lyase activity"/>
    <property type="evidence" value="ECO:0007669"/>
    <property type="project" value="UniProtKB-KW"/>
</dbReference>
<dbReference type="SUPFAM" id="SSF47802">
    <property type="entry name" value="DNA polymerase beta, N-terminal domain-like"/>
    <property type="match status" value="1"/>
</dbReference>
<dbReference type="InterPro" id="IPR002054">
    <property type="entry name" value="DNA-dir_DNA_pol_X"/>
</dbReference>
<keyword evidence="7" id="KW-0548">Nucleotidyltransferase</keyword>
<evidence type="ECO:0000256" key="10">
    <source>
        <dbReference type="ARBA" id="ARBA00022932"/>
    </source>
</evidence>
<keyword evidence="13" id="KW-0456">Lyase</keyword>
<protein>
    <recommendedName>
        <fullName evidence="4">DNA polymerase lambda</fullName>
        <ecNumber evidence="3">2.7.7.7</ecNumber>
    </recommendedName>
</protein>
<sequence>MDIRYLEDLLCSAPKGSRSNAVAAPSPKRKNRPRGGASGDNGGIETNKRPWKRAGAASGPFSGLSLCVVSQGSVTNNTVGTLTREFRDGGGQVSTHYTPGDTTHIVADASLAASWEKLDDYFSGWDDFEDVVDGAATAGRGRMPDGVPVVSSEWMSECLRRSEVVTAEAYRLTPPLHHCAAPATVAPKQQQRSSTATTETNAAAEGCSSSASPAATGKKRILTSGGHQTTGGLVATRNQRGDAARGSPSGRGAAARLMNLEGEVGARKPNVDMRRVSQGQPSSFWGPQSPNKEAADMLDGLAELCATRGGDGSVFNERGFKSAAAALRMLGTQITDIEQLKDLRKNDPERVRGVGDGAMKELTAFLAEGKGKSRAPVSGADPPAPEACLKLFQEVGWVGAVKARQLYDKGMRSIEDLRTSGRDLLTEQMRVCLNRHEDIKQRMPRSEAAEIEAAVTKVAQSICPGVICQACGSYRRGKSNCGDVDVLIRPPEGQEDSPMFLELIKELTETGFITDRLAMPEGPYTPGKPQTFMGVCKLPGEGQIHRRLDVKLYPTSMFAFAVLYFTGSGDFNMNMRCFAKSKGLKLNDKGLFKVDPFSGEEVPNSGYSCLREEDVFSALGMDWIEPKDRKGVGPASHNQQEALPQHQAIPMAEAGSYYENAEQQMQQQQQMMMQQQAEVFFREEDQVQQAICLSRGVFDASGGSVAAAAAGGGGAGAANYDGSADPDLQEALRRSVADTRFAVGGGEREVVAGGSGSTATAASSAEGNNGVGTGSEHSPVCL</sequence>
<dbReference type="InterPro" id="IPR037160">
    <property type="entry name" value="DNA_Pol_thumb_sf"/>
</dbReference>
<reference evidence="18 19" key="1">
    <citation type="journal article" date="2010" name="Nature">
        <title>The Ectocarpus genome and the independent evolution of multicellularity in brown algae.</title>
        <authorList>
            <person name="Cock J.M."/>
            <person name="Sterck L."/>
            <person name="Rouze P."/>
            <person name="Scornet D."/>
            <person name="Allen A.E."/>
            <person name="Amoutzias G."/>
            <person name="Anthouard V."/>
            <person name="Artiguenave F."/>
            <person name="Aury J.M."/>
            <person name="Badger J.H."/>
            <person name="Beszteri B."/>
            <person name="Billiau K."/>
            <person name="Bonnet E."/>
            <person name="Bothwell J.H."/>
            <person name="Bowler C."/>
            <person name="Boyen C."/>
            <person name="Brownlee C."/>
            <person name="Carrano C.J."/>
            <person name="Charrier B."/>
            <person name="Cho G.Y."/>
            <person name="Coelho S.M."/>
            <person name="Collen J."/>
            <person name="Corre E."/>
            <person name="Da Silva C."/>
            <person name="Delage L."/>
            <person name="Delaroque N."/>
            <person name="Dittami S.M."/>
            <person name="Doulbeau S."/>
            <person name="Elias M."/>
            <person name="Farnham G."/>
            <person name="Gachon C.M."/>
            <person name="Gschloessl B."/>
            <person name="Heesch S."/>
            <person name="Jabbari K."/>
            <person name="Jubin C."/>
            <person name="Kawai H."/>
            <person name="Kimura K."/>
            <person name="Kloareg B."/>
            <person name="Kupper F.C."/>
            <person name="Lang D."/>
            <person name="Le Bail A."/>
            <person name="Leblanc C."/>
            <person name="Lerouge P."/>
            <person name="Lohr M."/>
            <person name="Lopez P.J."/>
            <person name="Martens C."/>
            <person name="Maumus F."/>
            <person name="Michel G."/>
            <person name="Miranda-Saavedra D."/>
            <person name="Morales J."/>
            <person name="Moreau H."/>
            <person name="Motomura T."/>
            <person name="Nagasato C."/>
            <person name="Napoli C.A."/>
            <person name="Nelson D.R."/>
            <person name="Nyvall-Collen P."/>
            <person name="Peters A.F."/>
            <person name="Pommier C."/>
            <person name="Potin P."/>
            <person name="Poulain J."/>
            <person name="Quesneville H."/>
            <person name="Read B."/>
            <person name="Rensing S.A."/>
            <person name="Ritter A."/>
            <person name="Rousvoal S."/>
            <person name="Samanta M."/>
            <person name="Samson G."/>
            <person name="Schroeder D.C."/>
            <person name="Segurens B."/>
            <person name="Strittmatter M."/>
            <person name="Tonon T."/>
            <person name="Tregear J.W."/>
            <person name="Valentin K."/>
            <person name="von Dassow P."/>
            <person name="Yamagishi T."/>
            <person name="Van de Peer Y."/>
            <person name="Wincker P."/>
        </authorList>
    </citation>
    <scope>NUCLEOTIDE SEQUENCE [LARGE SCALE GENOMIC DNA]</scope>
    <source>
        <strain evidence="19">Ec32 / CCAP1310/4</strain>
    </source>
</reference>
<dbReference type="InterPro" id="IPR019843">
    <property type="entry name" value="DNA_pol-X_BS"/>
</dbReference>
<evidence type="ECO:0000256" key="14">
    <source>
        <dbReference type="ARBA" id="ARBA00049244"/>
    </source>
</evidence>
<feature type="domain" description="BRCT" evidence="17">
    <location>
        <begin position="56"/>
        <end position="172"/>
    </location>
</feature>
<dbReference type="EMBL" id="FN648679">
    <property type="protein sequence ID" value="CBJ33392.1"/>
    <property type="molecule type" value="Genomic_DNA"/>
</dbReference>
<dbReference type="SUPFAM" id="SSF52113">
    <property type="entry name" value="BRCT domain"/>
    <property type="match status" value="1"/>
</dbReference>
<dbReference type="InterPro" id="IPR001357">
    <property type="entry name" value="BRCT_dom"/>
</dbReference>
<dbReference type="Proteomes" id="UP000002630">
    <property type="component" value="Linkage Group LG20"/>
</dbReference>
<proteinExistence type="inferred from homology"/>
<dbReference type="PANTHER" id="PTHR11276:SF28">
    <property type="entry name" value="DNA POLYMERASE LAMBDA"/>
    <property type="match status" value="1"/>
</dbReference>
<dbReference type="Gene3D" id="3.40.50.10190">
    <property type="entry name" value="BRCT domain"/>
    <property type="match status" value="1"/>
</dbReference>
<dbReference type="InterPro" id="IPR018944">
    <property type="entry name" value="DNA_pol_lambd_fingers_domain"/>
</dbReference>
<dbReference type="EC" id="2.7.7.7" evidence="3"/>
<dbReference type="GO" id="GO:0003887">
    <property type="term" value="F:DNA-directed DNA polymerase activity"/>
    <property type="evidence" value="ECO:0007669"/>
    <property type="project" value="UniProtKB-KW"/>
</dbReference>
<feature type="region of interest" description="Disordered" evidence="16">
    <location>
        <begin position="15"/>
        <end position="56"/>
    </location>
</feature>
<organism evidence="18 19">
    <name type="scientific">Ectocarpus siliculosus</name>
    <name type="common">Brown alga</name>
    <name type="synonym">Conferva siliculosa</name>
    <dbReference type="NCBI Taxonomy" id="2880"/>
    <lineage>
        <taxon>Eukaryota</taxon>
        <taxon>Sar</taxon>
        <taxon>Stramenopiles</taxon>
        <taxon>Ochrophyta</taxon>
        <taxon>PX clade</taxon>
        <taxon>Phaeophyceae</taxon>
        <taxon>Ectocarpales</taxon>
        <taxon>Ectocarpaceae</taxon>
        <taxon>Ectocarpus</taxon>
    </lineage>
</organism>
<dbReference type="OMA" id="TIWEREV"/>
<feature type="compositionally biased region" description="Low complexity" evidence="16">
    <location>
        <begin position="757"/>
        <end position="768"/>
    </location>
</feature>
<keyword evidence="10" id="KW-0239">DNA-directed DNA polymerase</keyword>
<dbReference type="Pfam" id="PF14791">
    <property type="entry name" value="DNA_pol_B_thumb"/>
    <property type="match status" value="1"/>
</dbReference>
<accession>D7G2F7</accession>
<keyword evidence="9" id="KW-0227">DNA damage</keyword>
<dbReference type="GO" id="GO:0006260">
    <property type="term" value="P:DNA replication"/>
    <property type="evidence" value="ECO:0007669"/>
    <property type="project" value="UniProtKB-KW"/>
</dbReference>
<keyword evidence="12" id="KW-0234">DNA repair</keyword>
<dbReference type="Pfam" id="PF14792">
    <property type="entry name" value="DNA_pol_B_palm"/>
    <property type="match status" value="1"/>
</dbReference>
<keyword evidence="11" id="KW-0238">DNA-binding</keyword>
<evidence type="ECO:0000313" key="18">
    <source>
        <dbReference type="EMBL" id="CBJ33392.1"/>
    </source>
</evidence>
<dbReference type="InterPro" id="IPR027421">
    <property type="entry name" value="DNA_pol_lamdba_lyase_dom_sf"/>
</dbReference>
<evidence type="ECO:0000256" key="2">
    <source>
        <dbReference type="ARBA" id="ARBA00008323"/>
    </source>
</evidence>
<evidence type="ECO:0000256" key="7">
    <source>
        <dbReference type="ARBA" id="ARBA00022695"/>
    </source>
</evidence>
<comment type="cofactor">
    <cofactor evidence="1">
        <name>Mn(2+)</name>
        <dbReference type="ChEBI" id="CHEBI:29035"/>
    </cofactor>
</comment>
<gene>
    <name evidence="18" type="ORF">Esi_0474_0009</name>
</gene>
<dbReference type="InterPro" id="IPR028207">
    <property type="entry name" value="DNA_pol_B_palm_palm"/>
</dbReference>
<evidence type="ECO:0000256" key="15">
    <source>
        <dbReference type="SAM" id="Coils"/>
    </source>
</evidence>
<dbReference type="SMART" id="SM00483">
    <property type="entry name" value="POLXc"/>
    <property type="match status" value="1"/>
</dbReference>
<dbReference type="Gene3D" id="3.30.460.10">
    <property type="entry name" value="Beta Polymerase, domain 2"/>
    <property type="match status" value="1"/>
</dbReference>
<dbReference type="InterPro" id="IPR022312">
    <property type="entry name" value="DNA_pol_X"/>
</dbReference>
<dbReference type="Gene3D" id="3.30.210.10">
    <property type="entry name" value="DNA polymerase, thumb domain"/>
    <property type="match status" value="1"/>
</dbReference>
<dbReference type="InterPro" id="IPR002008">
    <property type="entry name" value="DNA_pol_X_beta-like"/>
</dbReference>
<feature type="coiled-coil region" evidence="15">
    <location>
        <begin position="651"/>
        <end position="678"/>
    </location>
</feature>
<evidence type="ECO:0000256" key="3">
    <source>
        <dbReference type="ARBA" id="ARBA00012417"/>
    </source>
</evidence>
<dbReference type="InterPro" id="IPR036420">
    <property type="entry name" value="BRCT_dom_sf"/>
</dbReference>
<dbReference type="FunFam" id="3.30.460.10:FF:000020">
    <property type="entry name" value="DNA polymerase lambda"/>
    <property type="match status" value="1"/>
</dbReference>
<evidence type="ECO:0000256" key="4">
    <source>
        <dbReference type="ARBA" id="ARBA00016513"/>
    </source>
</evidence>
<feature type="compositionally biased region" description="Low complexity" evidence="16">
    <location>
        <begin position="195"/>
        <end position="205"/>
    </location>
</feature>
<evidence type="ECO:0000256" key="12">
    <source>
        <dbReference type="ARBA" id="ARBA00023204"/>
    </source>
</evidence>
<evidence type="ECO:0000259" key="17">
    <source>
        <dbReference type="PROSITE" id="PS50172"/>
    </source>
</evidence>
<dbReference type="GO" id="GO:0003677">
    <property type="term" value="F:DNA binding"/>
    <property type="evidence" value="ECO:0007669"/>
    <property type="project" value="UniProtKB-KW"/>
</dbReference>
<evidence type="ECO:0000256" key="11">
    <source>
        <dbReference type="ARBA" id="ARBA00023125"/>
    </source>
</evidence>
<dbReference type="OrthoDB" id="205514at2759"/>
<dbReference type="SUPFAM" id="SSF81301">
    <property type="entry name" value="Nucleotidyltransferase"/>
    <property type="match status" value="1"/>
</dbReference>
<dbReference type="InterPro" id="IPR043519">
    <property type="entry name" value="NT_sf"/>
</dbReference>
<dbReference type="AlphaFoldDB" id="D7G2F7"/>
<evidence type="ECO:0000256" key="16">
    <source>
        <dbReference type="SAM" id="MobiDB-lite"/>
    </source>
</evidence>
<dbReference type="InParanoid" id="D7G2F7"/>
<evidence type="ECO:0000256" key="9">
    <source>
        <dbReference type="ARBA" id="ARBA00022763"/>
    </source>
</evidence>
<dbReference type="Pfam" id="PF10391">
    <property type="entry name" value="DNA_pol_lambd_f"/>
    <property type="match status" value="1"/>
</dbReference>
<dbReference type="InterPro" id="IPR029398">
    <property type="entry name" value="PolB_thumb"/>
</dbReference>
<dbReference type="Gene3D" id="1.10.150.20">
    <property type="entry name" value="5' to 3' exonuclease, C-terminal subdomain"/>
    <property type="match status" value="1"/>
</dbReference>
<dbReference type="PANTHER" id="PTHR11276">
    <property type="entry name" value="DNA POLYMERASE TYPE-X FAMILY MEMBER"/>
    <property type="match status" value="1"/>
</dbReference>
<keyword evidence="5" id="KW-0237">DNA synthesis</keyword>
<dbReference type="EMBL" id="FN649745">
    <property type="protein sequence ID" value="CBJ33392.1"/>
    <property type="molecule type" value="Genomic_DNA"/>
</dbReference>
<evidence type="ECO:0000313" key="19">
    <source>
        <dbReference type="Proteomes" id="UP000002630"/>
    </source>
</evidence>
<dbReference type="PROSITE" id="PS50172">
    <property type="entry name" value="BRCT"/>
    <property type="match status" value="1"/>
</dbReference>
<evidence type="ECO:0000256" key="6">
    <source>
        <dbReference type="ARBA" id="ARBA00022679"/>
    </source>
</evidence>
<keyword evidence="6" id="KW-0808">Transferase</keyword>
<dbReference type="PRINTS" id="PR00869">
    <property type="entry name" value="DNAPOLX"/>
</dbReference>
<dbReference type="PROSITE" id="PS00522">
    <property type="entry name" value="DNA_POLYMERASE_X"/>
    <property type="match status" value="1"/>
</dbReference>
<dbReference type="PRINTS" id="PR00870">
    <property type="entry name" value="DNAPOLXBETA"/>
</dbReference>
<dbReference type="GO" id="GO:0005634">
    <property type="term" value="C:nucleus"/>
    <property type="evidence" value="ECO:0007669"/>
    <property type="project" value="TreeGrafter"/>
</dbReference>
<keyword evidence="19" id="KW-1185">Reference proteome</keyword>
<dbReference type="Gene3D" id="1.10.150.110">
    <property type="entry name" value="DNA polymerase beta, N-terminal domain-like"/>
    <property type="match status" value="1"/>
</dbReference>
<feature type="region of interest" description="Disordered" evidence="16">
    <location>
        <begin position="748"/>
        <end position="782"/>
    </location>
</feature>
<name>D7G2F7_ECTSI</name>
<dbReference type="SUPFAM" id="SSF81585">
    <property type="entry name" value="PsbU/PolX domain-like"/>
    <property type="match status" value="1"/>
</dbReference>
<comment type="similarity">
    <text evidence="2">Belongs to the DNA polymerase type-X family.</text>
</comment>
<keyword evidence="8" id="KW-0235">DNA replication</keyword>
<dbReference type="GO" id="GO:0006303">
    <property type="term" value="P:double-strand break repair via nonhomologous end joining"/>
    <property type="evidence" value="ECO:0007669"/>
    <property type="project" value="TreeGrafter"/>
</dbReference>
<feature type="region of interest" description="Disordered" evidence="16">
    <location>
        <begin position="184"/>
        <end position="252"/>
    </location>
</feature>
<evidence type="ECO:0000256" key="13">
    <source>
        <dbReference type="ARBA" id="ARBA00023239"/>
    </source>
</evidence>
<evidence type="ECO:0000256" key="8">
    <source>
        <dbReference type="ARBA" id="ARBA00022705"/>
    </source>
</evidence>
<evidence type="ECO:0000256" key="5">
    <source>
        <dbReference type="ARBA" id="ARBA00022634"/>
    </source>
</evidence>